<dbReference type="SUPFAM" id="SSF57414">
    <property type="entry name" value="Hairpin loop containing domain-like"/>
    <property type="match status" value="1"/>
</dbReference>
<dbReference type="InterPro" id="IPR003609">
    <property type="entry name" value="Pan_app"/>
</dbReference>
<accession>A0A7E6FEC9</accession>
<dbReference type="Gene3D" id="3.50.4.10">
    <property type="entry name" value="Hepatocyte Growth Factor"/>
    <property type="match status" value="1"/>
</dbReference>
<sequence>MEMRASGSGARNIYKLDSCWDYLIFISEMQPTMNMRSHFVLYFTLCLFLACGLEGESPDYRSEFFKVTNATIDGDYFQISEAYDSVKCANMCYNEVKCNSFVFNHYEDMCELHRETTKLYRLLINSTADYYEFRDTSKNECPVSVIYGAKFKVHAYPPEHGRSLFDNLKWCYESNWCKAFSYNPKSNLYYLSNYTSQNATVIMTENDWQHIEFIKSYKFEMKRNLDDVPSPKGCTLRNLRMIYFKNELNKNGGIQASRYTKKIDTNTFTRPLKSSTDRIHSRISCAASCDLISKCIGFIYINNKCSFKTFF</sequence>
<dbReference type="AlphaFoldDB" id="A0A7E6FEC9"/>
<dbReference type="KEGG" id="osn:118766661"/>
<dbReference type="PROSITE" id="PS50948">
    <property type="entry name" value="PAN"/>
    <property type="match status" value="1"/>
</dbReference>
<name>A0A7E6FEC9_9MOLL</name>
<keyword evidence="2" id="KW-1185">Reference proteome</keyword>
<dbReference type="Proteomes" id="UP000515154">
    <property type="component" value="Linkage group LG17"/>
</dbReference>
<dbReference type="RefSeq" id="XP_036366104.1">
    <property type="nucleotide sequence ID" value="XM_036510211.1"/>
</dbReference>
<proteinExistence type="predicted"/>
<feature type="domain" description="Apple" evidence="1">
    <location>
        <begin position="51"/>
        <end position="135"/>
    </location>
</feature>
<dbReference type="Pfam" id="PF00024">
    <property type="entry name" value="PAN_1"/>
    <property type="match status" value="1"/>
</dbReference>
<reference evidence="3" key="1">
    <citation type="submission" date="2025-08" db="UniProtKB">
        <authorList>
            <consortium name="RefSeq"/>
        </authorList>
    </citation>
    <scope>IDENTIFICATION</scope>
</reference>
<evidence type="ECO:0000259" key="1">
    <source>
        <dbReference type="PROSITE" id="PS50948"/>
    </source>
</evidence>
<gene>
    <name evidence="3" type="primary">LOC118766661</name>
</gene>
<evidence type="ECO:0000313" key="2">
    <source>
        <dbReference type="Proteomes" id="UP000515154"/>
    </source>
</evidence>
<protein>
    <submittedName>
        <fullName evidence="3">Uncharacterized protein LOC118766661</fullName>
    </submittedName>
</protein>
<organism evidence="2 3">
    <name type="scientific">Octopus sinensis</name>
    <name type="common">East Asian common octopus</name>
    <dbReference type="NCBI Taxonomy" id="2607531"/>
    <lineage>
        <taxon>Eukaryota</taxon>
        <taxon>Metazoa</taxon>
        <taxon>Spiralia</taxon>
        <taxon>Lophotrochozoa</taxon>
        <taxon>Mollusca</taxon>
        <taxon>Cephalopoda</taxon>
        <taxon>Coleoidea</taxon>
        <taxon>Octopodiformes</taxon>
        <taxon>Octopoda</taxon>
        <taxon>Incirrata</taxon>
        <taxon>Octopodidae</taxon>
        <taxon>Octopus</taxon>
    </lineage>
</organism>
<evidence type="ECO:0000313" key="3">
    <source>
        <dbReference type="RefSeq" id="XP_036366104.1"/>
    </source>
</evidence>